<evidence type="ECO:0000313" key="5">
    <source>
        <dbReference type="Proteomes" id="UP000318509"/>
    </source>
</evidence>
<comment type="similarity">
    <text evidence="1">Belongs to the short-chain dehydrogenases/reductases (SDR) family.</text>
</comment>
<dbReference type="InterPro" id="IPR002347">
    <property type="entry name" value="SDR_fam"/>
</dbReference>
<gene>
    <name evidence="4" type="ORF">E6H00_18080</name>
</gene>
<dbReference type="InterPro" id="IPR020904">
    <property type="entry name" value="Sc_DH/Rdtase_CS"/>
</dbReference>
<dbReference type="PRINTS" id="PR00081">
    <property type="entry name" value="GDHRDH"/>
</dbReference>
<accession>A0A537JTB2</accession>
<dbReference type="Proteomes" id="UP000318509">
    <property type="component" value="Unassembled WGS sequence"/>
</dbReference>
<dbReference type="SMART" id="SM00822">
    <property type="entry name" value="PKS_KR"/>
    <property type="match status" value="1"/>
</dbReference>
<dbReference type="GO" id="GO:0030497">
    <property type="term" value="P:fatty acid elongation"/>
    <property type="evidence" value="ECO:0007669"/>
    <property type="project" value="TreeGrafter"/>
</dbReference>
<comment type="caution">
    <text evidence="4">The sequence shown here is derived from an EMBL/GenBank/DDBJ whole genome shotgun (WGS) entry which is preliminary data.</text>
</comment>
<dbReference type="SUPFAM" id="SSF51735">
    <property type="entry name" value="NAD(P)-binding Rossmann-fold domains"/>
    <property type="match status" value="1"/>
</dbReference>
<evidence type="ECO:0000259" key="3">
    <source>
        <dbReference type="SMART" id="SM00822"/>
    </source>
</evidence>
<keyword evidence="2" id="KW-0560">Oxidoreductase</keyword>
<proteinExistence type="inferred from homology"/>
<dbReference type="Pfam" id="PF13561">
    <property type="entry name" value="adh_short_C2"/>
    <property type="match status" value="1"/>
</dbReference>
<dbReference type="InterPro" id="IPR036291">
    <property type="entry name" value="NAD(P)-bd_dom_sf"/>
</dbReference>
<dbReference type="CDD" id="cd05233">
    <property type="entry name" value="SDR_c"/>
    <property type="match status" value="1"/>
</dbReference>
<dbReference type="FunFam" id="3.40.50.720:FF:000173">
    <property type="entry name" value="3-oxoacyl-[acyl-carrier protein] reductase"/>
    <property type="match status" value="1"/>
</dbReference>
<dbReference type="PROSITE" id="PS00061">
    <property type="entry name" value="ADH_SHORT"/>
    <property type="match status" value="1"/>
</dbReference>
<evidence type="ECO:0000313" key="4">
    <source>
        <dbReference type="EMBL" id="TMI86532.1"/>
    </source>
</evidence>
<name>A0A537JTB2_9BACT</name>
<evidence type="ECO:0000256" key="2">
    <source>
        <dbReference type="ARBA" id="ARBA00023002"/>
    </source>
</evidence>
<dbReference type="PANTHER" id="PTHR42760">
    <property type="entry name" value="SHORT-CHAIN DEHYDROGENASES/REDUCTASES FAMILY MEMBER"/>
    <property type="match status" value="1"/>
</dbReference>
<dbReference type="EMBL" id="VBAK01000198">
    <property type="protein sequence ID" value="TMI86532.1"/>
    <property type="molecule type" value="Genomic_DNA"/>
</dbReference>
<dbReference type="AlphaFoldDB" id="A0A537JTB2"/>
<dbReference type="PANTHER" id="PTHR42760:SF40">
    <property type="entry name" value="3-OXOACYL-[ACYL-CARRIER-PROTEIN] REDUCTASE, CHLOROPLASTIC"/>
    <property type="match status" value="1"/>
</dbReference>
<sequence>MSRILVTGASGGIGAAICTALARRGVTVLLHYRSNRTAAEATRQALEGGGHSLIQADLGDPNSIEQLWHETAGHQSIDAVVNNAGIYSLHPPLATDYSNWTAAWQRTLATNLTAAAHLSYCAARTMAEQGHGRIVNISSRGAFRGEPDAPAYAASKAGLNALSQSLAKALAGKSVYVFVVAPGWVSTETVAPFVRDATVLADQPLGRVATPEEVAQVVSYLALDAPPSMTGAILDVNGASYLRS</sequence>
<organism evidence="4 5">
    <name type="scientific">Candidatus Segetimicrobium genomatis</name>
    <dbReference type="NCBI Taxonomy" id="2569760"/>
    <lineage>
        <taxon>Bacteria</taxon>
        <taxon>Bacillati</taxon>
        <taxon>Candidatus Sysuimicrobiota</taxon>
        <taxon>Candidatus Sysuimicrobiia</taxon>
        <taxon>Candidatus Sysuimicrobiales</taxon>
        <taxon>Candidatus Segetimicrobiaceae</taxon>
        <taxon>Candidatus Segetimicrobium</taxon>
    </lineage>
</organism>
<reference evidence="4 5" key="1">
    <citation type="journal article" date="2019" name="Nat. Microbiol.">
        <title>Mediterranean grassland soil C-N compound turnover is dependent on rainfall and depth, and is mediated by genomically divergent microorganisms.</title>
        <authorList>
            <person name="Diamond S."/>
            <person name="Andeer P.F."/>
            <person name="Li Z."/>
            <person name="Crits-Christoph A."/>
            <person name="Burstein D."/>
            <person name="Anantharaman K."/>
            <person name="Lane K.R."/>
            <person name="Thomas B.C."/>
            <person name="Pan C."/>
            <person name="Northen T.R."/>
            <person name="Banfield J.F."/>
        </authorList>
    </citation>
    <scope>NUCLEOTIDE SEQUENCE [LARGE SCALE GENOMIC DNA]</scope>
    <source>
        <strain evidence="4">NP_3</strain>
    </source>
</reference>
<feature type="domain" description="Ketoreductase" evidence="3">
    <location>
        <begin position="2"/>
        <end position="187"/>
    </location>
</feature>
<evidence type="ECO:0000256" key="1">
    <source>
        <dbReference type="ARBA" id="ARBA00006484"/>
    </source>
</evidence>
<dbReference type="Gene3D" id="3.40.50.720">
    <property type="entry name" value="NAD(P)-binding Rossmann-like Domain"/>
    <property type="match status" value="1"/>
</dbReference>
<protein>
    <submittedName>
        <fullName evidence="4">SDR family oxidoreductase</fullName>
    </submittedName>
</protein>
<dbReference type="GO" id="GO:0016616">
    <property type="term" value="F:oxidoreductase activity, acting on the CH-OH group of donors, NAD or NADP as acceptor"/>
    <property type="evidence" value="ECO:0007669"/>
    <property type="project" value="UniProtKB-ARBA"/>
</dbReference>
<dbReference type="InterPro" id="IPR057326">
    <property type="entry name" value="KR_dom"/>
</dbReference>
<dbReference type="PRINTS" id="PR00080">
    <property type="entry name" value="SDRFAMILY"/>
</dbReference>